<feature type="active site" evidence="2">
    <location>
        <position position="310"/>
    </location>
</feature>
<gene>
    <name evidence="4" type="ORF">EXIGLDRAFT_767396</name>
</gene>
<keyword evidence="4" id="KW-0808">Transferase</keyword>
<comment type="similarity">
    <text evidence="1">Belongs to the AB hydrolase superfamily. MetX family.</text>
</comment>
<keyword evidence="5" id="KW-1185">Reference proteome</keyword>
<dbReference type="Proteomes" id="UP000077266">
    <property type="component" value="Unassembled WGS sequence"/>
</dbReference>
<evidence type="ECO:0000256" key="2">
    <source>
        <dbReference type="PIRSR" id="PIRSR000443-1"/>
    </source>
</evidence>
<organism evidence="4 5">
    <name type="scientific">Exidia glandulosa HHB12029</name>
    <dbReference type="NCBI Taxonomy" id="1314781"/>
    <lineage>
        <taxon>Eukaryota</taxon>
        <taxon>Fungi</taxon>
        <taxon>Dikarya</taxon>
        <taxon>Basidiomycota</taxon>
        <taxon>Agaricomycotina</taxon>
        <taxon>Agaricomycetes</taxon>
        <taxon>Auriculariales</taxon>
        <taxon>Exidiaceae</taxon>
        <taxon>Exidia</taxon>
    </lineage>
</organism>
<evidence type="ECO:0000259" key="3">
    <source>
        <dbReference type="Pfam" id="PF00561"/>
    </source>
</evidence>
<dbReference type="STRING" id="1314781.A0A165IZI6"/>
<evidence type="ECO:0000313" key="4">
    <source>
        <dbReference type="EMBL" id="KZV94101.1"/>
    </source>
</evidence>
<dbReference type="InParanoid" id="A0A165IZI6"/>
<dbReference type="NCBIfam" id="NF005757">
    <property type="entry name" value="PRK07581.1"/>
    <property type="match status" value="1"/>
</dbReference>
<dbReference type="InterPro" id="IPR008220">
    <property type="entry name" value="HAT_MetX-like"/>
</dbReference>
<protein>
    <submittedName>
        <fullName evidence="4">Homoserine acetyltransferase</fullName>
    </submittedName>
</protein>
<reference evidence="4 5" key="1">
    <citation type="journal article" date="2016" name="Mol. Biol. Evol.">
        <title>Comparative Genomics of Early-Diverging Mushroom-Forming Fungi Provides Insights into the Origins of Lignocellulose Decay Capabilities.</title>
        <authorList>
            <person name="Nagy L.G."/>
            <person name="Riley R."/>
            <person name="Tritt A."/>
            <person name="Adam C."/>
            <person name="Daum C."/>
            <person name="Floudas D."/>
            <person name="Sun H."/>
            <person name="Yadav J.S."/>
            <person name="Pangilinan J."/>
            <person name="Larsson K.H."/>
            <person name="Matsuura K."/>
            <person name="Barry K."/>
            <person name="Labutti K."/>
            <person name="Kuo R."/>
            <person name="Ohm R.A."/>
            <person name="Bhattacharya S.S."/>
            <person name="Shirouzu T."/>
            <person name="Yoshinaga Y."/>
            <person name="Martin F.M."/>
            <person name="Grigoriev I.V."/>
            <person name="Hibbett D.S."/>
        </authorList>
    </citation>
    <scope>NUCLEOTIDE SEQUENCE [LARGE SCALE GENOMIC DNA]</scope>
    <source>
        <strain evidence="4 5">HHB12029</strain>
    </source>
</reference>
<sequence length="335" mass="37290">MSALRRIDHGTDHLKTLALGDFELKSGDVLHNAQITYATFGTPDKPAIVNPTWYSGVIGDCFWLIGSDKALDPEKYFIIVPALFGNGESTSPTNSEQRPFPRVEYFDNVRAQRLLVEHLGVTHVAAVLGFSMGGQQTYEWAVQHPDLVDENSKIIPICSSARTSPHNFVFLEGPKSALLAGDKNTLSRKAFGRVWAGWGLSQAWYRARLWEKQGFKSLDAFLEGNYDQFGLVKDPDNLLVMLDTWQRGDVSKYSFDGNLDAALRSIKAKALILPCMTDLYFPPEDSFNELASFSDKERASVVPIPSVWGHAAGGQANPEDQKWVMEKVKGFLESK</sequence>
<dbReference type="EMBL" id="KV425978">
    <property type="protein sequence ID" value="KZV94101.1"/>
    <property type="molecule type" value="Genomic_DNA"/>
</dbReference>
<dbReference type="OrthoDB" id="9972683at2759"/>
<proteinExistence type="inferred from homology"/>
<dbReference type="InterPro" id="IPR000073">
    <property type="entry name" value="AB_hydrolase_1"/>
</dbReference>
<dbReference type="InterPro" id="IPR029058">
    <property type="entry name" value="AB_hydrolase_fold"/>
</dbReference>
<accession>A0A165IZI6</accession>
<dbReference type="PANTHER" id="PTHR32268">
    <property type="entry name" value="HOMOSERINE O-ACETYLTRANSFERASE"/>
    <property type="match status" value="1"/>
</dbReference>
<dbReference type="Gene3D" id="3.40.50.1820">
    <property type="entry name" value="alpha/beta hydrolase"/>
    <property type="match status" value="1"/>
</dbReference>
<dbReference type="PIRSF" id="PIRSF000443">
    <property type="entry name" value="Homoser_Ac_trans"/>
    <property type="match status" value="1"/>
</dbReference>
<dbReference type="Pfam" id="PF00561">
    <property type="entry name" value="Abhydrolase_1"/>
    <property type="match status" value="1"/>
</dbReference>
<evidence type="ECO:0000313" key="5">
    <source>
        <dbReference type="Proteomes" id="UP000077266"/>
    </source>
</evidence>
<dbReference type="GO" id="GO:0016747">
    <property type="term" value="F:acyltransferase activity, transferring groups other than amino-acyl groups"/>
    <property type="evidence" value="ECO:0007669"/>
    <property type="project" value="InterPro"/>
</dbReference>
<evidence type="ECO:0000256" key="1">
    <source>
        <dbReference type="ARBA" id="ARBA00006886"/>
    </source>
</evidence>
<feature type="domain" description="AB hydrolase-1" evidence="3">
    <location>
        <begin position="68"/>
        <end position="149"/>
    </location>
</feature>
<feature type="active site" evidence="2">
    <location>
        <position position="278"/>
    </location>
</feature>
<feature type="active site" description="Nucleophile" evidence="2">
    <location>
        <position position="131"/>
    </location>
</feature>
<name>A0A165IZI6_EXIGL</name>
<dbReference type="AlphaFoldDB" id="A0A165IZI6"/>
<dbReference type="PANTHER" id="PTHR32268:SF15">
    <property type="entry name" value="HOMOSERINE ACETYLTRANSFERASE FAMILY PROTEIN (AFU_ORTHOLOGUE AFUA_1G15350)"/>
    <property type="match status" value="1"/>
</dbReference>
<dbReference type="SUPFAM" id="SSF53474">
    <property type="entry name" value="alpha/beta-Hydrolases"/>
    <property type="match status" value="1"/>
</dbReference>